<dbReference type="SUPFAM" id="SSF52540">
    <property type="entry name" value="P-loop containing nucleoside triphosphate hydrolases"/>
    <property type="match status" value="1"/>
</dbReference>
<keyword evidence="4" id="KW-1185">Reference proteome</keyword>
<dbReference type="EMBL" id="BSUJ01000001">
    <property type="protein sequence ID" value="GMA20656.1"/>
    <property type="molecule type" value="Genomic_DNA"/>
</dbReference>
<accession>A0ABQ6HQN9</accession>
<dbReference type="InterPro" id="IPR050534">
    <property type="entry name" value="Coronavir_polyprotein_1ab"/>
</dbReference>
<dbReference type="Proteomes" id="UP001157109">
    <property type="component" value="Unassembled WGS sequence"/>
</dbReference>
<organism evidence="3 4">
    <name type="scientific">Arsenicicoccus piscis</name>
    <dbReference type="NCBI Taxonomy" id="673954"/>
    <lineage>
        <taxon>Bacteria</taxon>
        <taxon>Bacillati</taxon>
        <taxon>Actinomycetota</taxon>
        <taxon>Actinomycetes</taxon>
        <taxon>Micrococcales</taxon>
        <taxon>Intrasporangiaceae</taxon>
        <taxon>Arsenicicoccus</taxon>
    </lineage>
</organism>
<evidence type="ECO:0000313" key="4">
    <source>
        <dbReference type="Proteomes" id="UP001157109"/>
    </source>
</evidence>
<name>A0ABQ6HQN9_9MICO</name>
<gene>
    <name evidence="3" type="ORF">GCM10025862_26770</name>
</gene>
<protein>
    <recommendedName>
        <fullName evidence="2">Restriction endonuclease type II-like domain-containing protein</fullName>
    </recommendedName>
</protein>
<dbReference type="InterPro" id="IPR011335">
    <property type="entry name" value="Restrct_endonuc-II-like"/>
</dbReference>
<proteinExistence type="predicted"/>
<comment type="caution">
    <text evidence="3">The sequence shown here is derived from an EMBL/GenBank/DDBJ whole genome shotgun (WGS) entry which is preliminary data.</text>
</comment>
<evidence type="ECO:0000313" key="3">
    <source>
        <dbReference type="EMBL" id="GMA20656.1"/>
    </source>
</evidence>
<feature type="region of interest" description="Disordered" evidence="1">
    <location>
        <begin position="701"/>
        <end position="721"/>
    </location>
</feature>
<dbReference type="InterPro" id="IPR027417">
    <property type="entry name" value="P-loop_NTPase"/>
</dbReference>
<sequence length="721" mass="78668">MLEATSGDYRAAHGSTLGVLARSQRRRAVRDLLRPGRQPEDLHEALASAARTAQAWRDAAQADTTPRLPKGIDEARVLVEAVAGDLRRLGERLRGTADGGDLMRAPLPELRARLHKLVLRADRLDVLPGVTSLLDEVRAAGLGELIGDLAAREVPASAVQDEVDFVWWASLGDHLDASDPVLGAHDGDALRSTLGDYGSLDRHLQQLTARRVLAATNTALRNATSLHPEQVDVIRAEAARTQGRPRIADVLTGAADVALAAKPIWMMSPLVVPSLVPRDTRFDVVLVDEASMLGLPQLVPALLRTGQVVVFGDAHQLRPTGFSTTPAAEAELLDDPVVTRRPMAPVLDTFAEFLAVQPLSWHYRSYNERLVDLVDREVYEGRLRTFPGTARRAPVQLEVVRPDLEQLSYDEPVVTTQGEVDRVVRLAVTHARTNPHEALGVVTLGPQHATRISEALRLALASESDPLVRAFFDPSAERRFFVKDAGKAQGDVRDVVIVSVGYARGLDGRLLHRFGPLNVAGGERRLTVALTRATRRVVLVASFAGSDLEPERLQSTGSRLLRTALLRAEEAGHLEKALAEAVEETSTEDGPAIEDPIVAELVSRLRAQGLVVRLGVGGAHPPLDLVVHDPLAVRGRHVAVDLDGPAHAGAISTRERDRLRPEQLSRLGWKYVRVWTTDLFRTPERDVARIVAATHAERRKAAPWRKDIGGLSPHPQERRHG</sequence>
<feature type="domain" description="Restriction endonuclease type II-like" evidence="2">
    <location>
        <begin position="600"/>
        <end position="693"/>
    </location>
</feature>
<dbReference type="PANTHER" id="PTHR43788:SF8">
    <property type="entry name" value="DNA-BINDING PROTEIN SMUBP-2"/>
    <property type="match status" value="1"/>
</dbReference>
<evidence type="ECO:0000256" key="1">
    <source>
        <dbReference type="SAM" id="MobiDB-lite"/>
    </source>
</evidence>
<dbReference type="Pfam" id="PF18741">
    <property type="entry name" value="MTES_1575"/>
    <property type="match status" value="1"/>
</dbReference>
<dbReference type="RefSeq" id="WP_284284660.1">
    <property type="nucleotide sequence ID" value="NZ_BSUJ01000001.1"/>
</dbReference>
<evidence type="ECO:0000259" key="2">
    <source>
        <dbReference type="Pfam" id="PF18741"/>
    </source>
</evidence>
<reference evidence="4" key="1">
    <citation type="journal article" date="2019" name="Int. J. Syst. Evol. Microbiol.">
        <title>The Global Catalogue of Microorganisms (GCM) 10K type strain sequencing project: providing services to taxonomists for standard genome sequencing and annotation.</title>
        <authorList>
            <consortium name="The Broad Institute Genomics Platform"/>
            <consortium name="The Broad Institute Genome Sequencing Center for Infectious Disease"/>
            <person name="Wu L."/>
            <person name="Ma J."/>
        </authorList>
    </citation>
    <scope>NUCLEOTIDE SEQUENCE [LARGE SCALE GENOMIC DNA]</scope>
    <source>
        <strain evidence="4">NBRC 105830</strain>
    </source>
</reference>
<dbReference type="PANTHER" id="PTHR43788">
    <property type="entry name" value="DNA2/NAM7 HELICASE FAMILY MEMBER"/>
    <property type="match status" value="1"/>
</dbReference>
<dbReference type="SUPFAM" id="SSF52980">
    <property type="entry name" value="Restriction endonuclease-like"/>
    <property type="match status" value="1"/>
</dbReference>
<dbReference type="InterPro" id="IPR049468">
    <property type="entry name" value="Restrct_endonuc-II-like_dom"/>
</dbReference>
<dbReference type="Gene3D" id="3.40.50.300">
    <property type="entry name" value="P-loop containing nucleotide triphosphate hydrolases"/>
    <property type="match status" value="2"/>
</dbReference>